<reference evidence="2" key="1">
    <citation type="thesis" date="2020" institute="Technische Universitat Dresden" country="Dresden, Germany">
        <title>The Agarolytic System of Microbulbifer elongatus PORT2, Isolated from Batu Karas, Pangandaran West Java Indonesia.</title>
        <authorList>
            <person name="Anggraeni S.R."/>
        </authorList>
    </citation>
    <scope>NUCLEOTIDE SEQUENCE</scope>
    <source>
        <strain evidence="2">PORT2</strain>
    </source>
</reference>
<keyword evidence="1" id="KW-0732">Signal</keyword>
<evidence type="ECO:0000313" key="3">
    <source>
        <dbReference type="Proteomes" id="UP001205566"/>
    </source>
</evidence>
<dbReference type="PROSITE" id="PS51257">
    <property type="entry name" value="PROKAR_LIPOPROTEIN"/>
    <property type="match status" value="1"/>
</dbReference>
<evidence type="ECO:0000313" key="2">
    <source>
        <dbReference type="EMBL" id="MCQ3830028.1"/>
    </source>
</evidence>
<name>A0ABT1P1Q3_9GAMM</name>
<feature type="chain" id="PRO_5047529430" description="DUF560 domain-containing protein" evidence="1">
    <location>
        <begin position="32"/>
        <end position="332"/>
    </location>
</feature>
<dbReference type="EMBL" id="JACASI010000031">
    <property type="protein sequence ID" value="MCQ3830028.1"/>
    <property type="molecule type" value="Genomic_DNA"/>
</dbReference>
<evidence type="ECO:0008006" key="4">
    <source>
        <dbReference type="Google" id="ProtNLM"/>
    </source>
</evidence>
<comment type="caution">
    <text evidence="2">The sequence shown here is derived from an EMBL/GenBank/DDBJ whole genome shotgun (WGS) entry which is preliminary data.</text>
</comment>
<sequence>MNTTNKFQKNCGIFYPGVLALSCALFSGASAAEVKTDFSFEAGAGMQHDSNLSIQELDRAQNTGDSAYLLNTDLQGKITVDEAFTVKGGYRHQWKNYQTFDEFDQRTGTWSVDARYDFTALTLGASAHRADAALDSEPFLTLVQSSVYAGKLIGGRVYLRGALGQRDKNFSDNPLRDAKADIFDGDMFVFFAGAQSYFSLGAGWEREDAASESLDFNGRSLRARLSHKFALAGTENTLQLGGRLSEREYVSEFSLMDTPLDSPNLPWQEPAVTPTDKETRRDLRRTLDASWELAFNEALSVTGKLSHGNHSSPLAGADYDETLASLMLNLRF</sequence>
<accession>A0ABT1P1Q3</accession>
<dbReference type="Proteomes" id="UP001205566">
    <property type="component" value="Unassembled WGS sequence"/>
</dbReference>
<dbReference type="RefSeq" id="WP_255875026.1">
    <property type="nucleotide sequence ID" value="NZ_JACASI010000031.1"/>
</dbReference>
<evidence type="ECO:0000256" key="1">
    <source>
        <dbReference type="SAM" id="SignalP"/>
    </source>
</evidence>
<keyword evidence="3" id="KW-1185">Reference proteome</keyword>
<proteinExistence type="predicted"/>
<gene>
    <name evidence="2" type="ORF">HXX02_11270</name>
</gene>
<feature type="signal peptide" evidence="1">
    <location>
        <begin position="1"/>
        <end position="31"/>
    </location>
</feature>
<dbReference type="SUPFAM" id="SSF56935">
    <property type="entry name" value="Porins"/>
    <property type="match status" value="1"/>
</dbReference>
<organism evidence="2 3">
    <name type="scientific">Microbulbifer elongatus</name>
    <dbReference type="NCBI Taxonomy" id="86173"/>
    <lineage>
        <taxon>Bacteria</taxon>
        <taxon>Pseudomonadati</taxon>
        <taxon>Pseudomonadota</taxon>
        <taxon>Gammaproteobacteria</taxon>
        <taxon>Cellvibrionales</taxon>
        <taxon>Microbulbiferaceae</taxon>
        <taxon>Microbulbifer</taxon>
    </lineage>
</organism>
<protein>
    <recommendedName>
        <fullName evidence="4">DUF560 domain-containing protein</fullName>
    </recommendedName>
</protein>